<gene>
    <name evidence="1" type="ORF">E4J90_12285</name>
</gene>
<dbReference type="EMBL" id="SPDQ01000013">
    <property type="protein sequence ID" value="TFH81027.1"/>
    <property type="molecule type" value="Genomic_DNA"/>
</dbReference>
<name>A0A4Y8VKP2_9PSED</name>
<evidence type="ECO:0000313" key="1">
    <source>
        <dbReference type="EMBL" id="TFH81027.1"/>
    </source>
</evidence>
<sequence>MKLKRSSAIRLFIFTLALLLGVAGLSAHLKEDRMSAKIMMYYGDWSPEEIRFDATKWFSSGMYNPRMMGTPAEASPVTMLRNSPDTLQALDNDTLLATALVAIEDKYPEVDTHELMLYTPDLKKQIRYVYSFFEVPDKPFDTYWLFLTIKGETYVVTFNWNVVAKELDPMAMAELLVKGSDEEIIYLELEKALNSSSVSKR</sequence>
<proteinExistence type="predicted"/>
<dbReference type="RefSeq" id="WP_134826521.1">
    <property type="nucleotide sequence ID" value="NZ_SPDQ01000013.1"/>
</dbReference>
<reference evidence="1 2" key="1">
    <citation type="submission" date="2019-03" db="EMBL/GenBank/DDBJ databases">
        <title>Draft genome sequence of humic substances-degrading Pseudomonas kribbensis CHA-19 from forest soil.</title>
        <authorList>
            <person name="Kim D."/>
        </authorList>
    </citation>
    <scope>NUCLEOTIDE SEQUENCE [LARGE SCALE GENOMIC DNA]</scope>
    <source>
        <strain evidence="1 2">CHA-19</strain>
    </source>
</reference>
<evidence type="ECO:0000313" key="2">
    <source>
        <dbReference type="Proteomes" id="UP000297555"/>
    </source>
</evidence>
<protein>
    <submittedName>
        <fullName evidence="1">Uncharacterized protein</fullName>
    </submittedName>
</protein>
<dbReference type="AlphaFoldDB" id="A0A4Y8VKP2"/>
<dbReference type="OrthoDB" id="6908345at2"/>
<organism evidence="1 2">
    <name type="scientific">Pseudomonas kribbensis</name>
    <dbReference type="NCBI Taxonomy" id="1628086"/>
    <lineage>
        <taxon>Bacteria</taxon>
        <taxon>Pseudomonadati</taxon>
        <taxon>Pseudomonadota</taxon>
        <taxon>Gammaproteobacteria</taxon>
        <taxon>Pseudomonadales</taxon>
        <taxon>Pseudomonadaceae</taxon>
        <taxon>Pseudomonas</taxon>
    </lineage>
</organism>
<comment type="caution">
    <text evidence="1">The sequence shown here is derived from an EMBL/GenBank/DDBJ whole genome shotgun (WGS) entry which is preliminary data.</text>
</comment>
<accession>A0A4Y8VKP2</accession>
<dbReference type="Proteomes" id="UP000297555">
    <property type="component" value="Unassembled WGS sequence"/>
</dbReference>